<keyword evidence="1" id="KW-1133">Transmembrane helix</keyword>
<evidence type="ECO:0000256" key="1">
    <source>
        <dbReference type="SAM" id="Phobius"/>
    </source>
</evidence>
<keyword evidence="1" id="KW-0472">Membrane</keyword>
<evidence type="ECO:0000313" key="3">
    <source>
        <dbReference type="Proteomes" id="UP000601435"/>
    </source>
</evidence>
<feature type="non-terminal residue" evidence="2">
    <location>
        <position position="128"/>
    </location>
</feature>
<comment type="caution">
    <text evidence="2">The sequence shown here is derived from an EMBL/GenBank/DDBJ whole genome shotgun (WGS) entry which is preliminary data.</text>
</comment>
<accession>A0A812UGR4</accession>
<sequence>MDIEYRRRAPVSISAFSAKVGVFNLIMAIFLDNVVSQQNIRKQKEISETALKAEVNIKRVVAQIVSEEDACELIPEEFDRLDTRSQNKVLEKALSSASITVTRDRFLKWLSHDDFTDTLESAFIDTSI</sequence>
<gene>
    <name evidence="2" type="primary">Scn8a</name>
    <name evidence="2" type="ORF">SNEC2469_LOCUS16344</name>
</gene>
<evidence type="ECO:0000313" key="2">
    <source>
        <dbReference type="EMBL" id="CAE7564464.1"/>
    </source>
</evidence>
<dbReference type="EMBL" id="CAJNJA010026775">
    <property type="protein sequence ID" value="CAE7564464.1"/>
    <property type="molecule type" value="Genomic_DNA"/>
</dbReference>
<feature type="transmembrane region" description="Helical" evidence="1">
    <location>
        <begin position="12"/>
        <end position="31"/>
    </location>
</feature>
<keyword evidence="1" id="KW-0812">Transmembrane</keyword>
<reference evidence="2" key="1">
    <citation type="submission" date="2021-02" db="EMBL/GenBank/DDBJ databases">
        <authorList>
            <person name="Dougan E. K."/>
            <person name="Rhodes N."/>
            <person name="Thang M."/>
            <person name="Chan C."/>
        </authorList>
    </citation>
    <scope>NUCLEOTIDE SEQUENCE</scope>
</reference>
<proteinExistence type="predicted"/>
<name>A0A812UGR4_9DINO</name>
<dbReference type="AlphaFoldDB" id="A0A812UGR4"/>
<protein>
    <submittedName>
        <fullName evidence="2">Scn8a protein</fullName>
    </submittedName>
</protein>
<dbReference type="OrthoDB" id="10472589at2759"/>
<keyword evidence="3" id="KW-1185">Reference proteome</keyword>
<organism evidence="2 3">
    <name type="scientific">Symbiodinium necroappetens</name>
    <dbReference type="NCBI Taxonomy" id="1628268"/>
    <lineage>
        <taxon>Eukaryota</taxon>
        <taxon>Sar</taxon>
        <taxon>Alveolata</taxon>
        <taxon>Dinophyceae</taxon>
        <taxon>Suessiales</taxon>
        <taxon>Symbiodiniaceae</taxon>
        <taxon>Symbiodinium</taxon>
    </lineage>
</organism>
<dbReference type="Proteomes" id="UP000601435">
    <property type="component" value="Unassembled WGS sequence"/>
</dbReference>